<accession>A0A8T1LCU6</accession>
<comment type="caution">
    <text evidence="4">The sequence shown here is derived from an EMBL/GenBank/DDBJ whole genome shotgun (WGS) entry which is preliminary data.</text>
</comment>
<dbReference type="Proteomes" id="UP000760860">
    <property type="component" value="Unassembled WGS sequence"/>
</dbReference>
<proteinExistence type="predicted"/>
<dbReference type="SMART" id="SM00028">
    <property type="entry name" value="TPR"/>
    <property type="match status" value="4"/>
</dbReference>
<feature type="region of interest" description="Disordered" evidence="3">
    <location>
        <begin position="800"/>
        <end position="830"/>
    </location>
</feature>
<dbReference type="EMBL" id="RCML01000074">
    <property type="protein sequence ID" value="KAG2993284.1"/>
    <property type="molecule type" value="Genomic_DNA"/>
</dbReference>
<feature type="region of interest" description="Disordered" evidence="3">
    <location>
        <begin position="503"/>
        <end position="540"/>
    </location>
</feature>
<feature type="compositionally biased region" description="Polar residues" evidence="3">
    <location>
        <begin position="803"/>
        <end position="814"/>
    </location>
</feature>
<gene>
    <name evidence="4" type="ORF">PC113_g4685</name>
    <name evidence="5" type="ORF">PC118_g4082</name>
    <name evidence="6" type="ORF">PC129_g4544</name>
</gene>
<feature type="region of interest" description="Disordered" evidence="3">
    <location>
        <begin position="1012"/>
        <end position="1035"/>
    </location>
</feature>
<dbReference type="EMBL" id="RCMV01000101">
    <property type="protein sequence ID" value="KAG3224781.1"/>
    <property type="molecule type" value="Genomic_DNA"/>
</dbReference>
<protein>
    <recommendedName>
        <fullName evidence="8">Tetratricopeptide repeat</fullName>
    </recommendedName>
</protein>
<feature type="compositionally biased region" description="Polar residues" evidence="3">
    <location>
        <begin position="529"/>
        <end position="540"/>
    </location>
</feature>
<dbReference type="InterPro" id="IPR011990">
    <property type="entry name" value="TPR-like_helical_dom_sf"/>
</dbReference>
<feature type="region of interest" description="Disordered" evidence="3">
    <location>
        <begin position="724"/>
        <end position="743"/>
    </location>
</feature>
<keyword evidence="2" id="KW-0802">TPR repeat</keyword>
<sequence>MHDKALRDAREEQQELDALHRLDEECVHQQRAGNYLKAFDCMERALVLRRHFFGVESEEVIQACRALAEMCNLLAMSFLQQDNYPVTIDLLKKAEVLTQRHHPVERATTLNNFACYYRRLGKLHAAMTSLKHALRLEKKLNNVRNAADTQLNMCAVLSQLGKHQEALEHAQEALITLQEGFIHSTHTIDVAADNSTGDTSSARLDRISVMCISYHNIGVEQEFLKEYAESVASYKKGVGLAEQYLGGDHSITTTIRNSYLAAKRMLATKAKVQPTRGQKSPKVGAKLFSSPRSGSLRMPSPLVKEKDHHSGFPTPRSIITDALSRAPLSALPPLEVQNPPSASTKKKKTAPGEVKNSAPPLSPTDPFFSPRFRFDDDTTQPKAKTLASITNPRSTAPTNVELRTLPSSSGKRERRKSSVKKPQSTAGTRKQSAGDRVKTEPTPRATESINATALHCPTDGISGEVADSFIGGSSKENMAAEPNGEVQELASADGTDVAPTLTAVDVPDISAQSAPITGTGEEHELTTERQNVTAGRTISVDQKSDRIIPTTLRSEETSHDIEDTVLDDAIGAGSKVPTSVIDKVTEADLPSSHTDASPEDGNTPVDSPLKQQEAIKDLDSDGIPVPGVVKNDDSTESGDCALNGVKASQDHETPKPNTLEDAVDISDEVTVVSDSTEEAAHGEQSHHVVQDDRHEDNAEVSIDFADPGVQDEGAMNTGSSVDEAEANLEGGNPHYSENTSDVESAHTYVPDGQSALESADVLSAESVLDLENAGIYDTNEEPSNMNPEAAIENCGVDEDGETATLSEDQPQLSSADVGEVDNVTPDGIFSANETDCHEEIESAVPVERLTHDHPDLPEEGLIEAREQFFDQGEKEPQSMKGADEFAAAAIDYEAQEGHLIATEDHPLSEEFDPTTDSYEVGGYYDENNASGQENAYSYDVNSVEYLPSDQEAGDQTEQVYEQHGYEDVHEETSSAGDAQLDWSEVDQSESVVAEHAAEYIGYSQDAPVQWLEGQQSYDENAESVGDRQHKGEASEFPSNVVNLKTNAIDIATNAPDAAAPE</sequence>
<dbReference type="Proteomes" id="UP000697107">
    <property type="component" value="Unassembled WGS sequence"/>
</dbReference>
<reference evidence="4" key="1">
    <citation type="submission" date="2018-10" db="EMBL/GenBank/DDBJ databases">
        <title>Effector identification in a new, highly contiguous assembly of the strawberry crown rot pathogen Phytophthora cactorum.</title>
        <authorList>
            <person name="Armitage A.D."/>
            <person name="Nellist C.F."/>
            <person name="Bates H."/>
            <person name="Vickerstaff R.J."/>
            <person name="Harrison R.J."/>
        </authorList>
    </citation>
    <scope>NUCLEOTIDE SEQUENCE</scope>
    <source>
        <strain evidence="4">15-7</strain>
        <strain evidence="5">P415</strain>
        <strain evidence="6">P421</strain>
    </source>
</reference>
<feature type="region of interest" description="Disordered" evidence="3">
    <location>
        <begin position="675"/>
        <end position="695"/>
    </location>
</feature>
<evidence type="ECO:0000313" key="7">
    <source>
        <dbReference type="Proteomes" id="UP000735874"/>
    </source>
</evidence>
<dbReference type="Gene3D" id="1.25.40.10">
    <property type="entry name" value="Tetratricopeptide repeat domain"/>
    <property type="match status" value="1"/>
</dbReference>
<evidence type="ECO:0000256" key="3">
    <source>
        <dbReference type="SAM" id="MobiDB-lite"/>
    </source>
</evidence>
<feature type="compositionally biased region" description="Polar residues" evidence="3">
    <location>
        <begin position="422"/>
        <end position="431"/>
    </location>
</feature>
<dbReference type="Pfam" id="PF13181">
    <property type="entry name" value="TPR_8"/>
    <property type="match status" value="1"/>
</dbReference>
<feature type="compositionally biased region" description="Polar residues" evidence="3">
    <location>
        <begin position="387"/>
        <end position="398"/>
    </location>
</feature>
<name>A0A8T1LCU6_9STRA</name>
<dbReference type="AlphaFoldDB" id="A0A8T1LCU6"/>
<feature type="region of interest" description="Disordered" evidence="3">
    <location>
        <begin position="582"/>
        <end position="662"/>
    </location>
</feature>
<dbReference type="Pfam" id="PF13374">
    <property type="entry name" value="TPR_10"/>
    <property type="match status" value="1"/>
</dbReference>
<dbReference type="PANTHER" id="PTHR45641:SF19">
    <property type="entry name" value="NEPHROCYSTIN-3"/>
    <property type="match status" value="1"/>
</dbReference>
<feature type="compositionally biased region" description="Basic and acidic residues" evidence="3">
    <location>
        <begin position="1024"/>
        <end position="1033"/>
    </location>
</feature>
<dbReference type="InterPro" id="IPR019734">
    <property type="entry name" value="TPR_rpt"/>
</dbReference>
<evidence type="ECO:0000256" key="1">
    <source>
        <dbReference type="ARBA" id="ARBA00022737"/>
    </source>
</evidence>
<feature type="region of interest" description="Disordered" evidence="3">
    <location>
        <begin position="269"/>
        <end position="317"/>
    </location>
</feature>
<feature type="compositionally biased region" description="Basic and acidic residues" evidence="3">
    <location>
        <begin position="432"/>
        <end position="441"/>
    </location>
</feature>
<dbReference type="VEuPathDB" id="FungiDB:PC110_g9941"/>
<evidence type="ECO:0000313" key="5">
    <source>
        <dbReference type="EMBL" id="KAG2993284.1"/>
    </source>
</evidence>
<feature type="region of interest" description="Disordered" evidence="3">
    <location>
        <begin position="330"/>
        <end position="483"/>
    </location>
</feature>
<evidence type="ECO:0000313" key="6">
    <source>
        <dbReference type="EMBL" id="KAG3224781.1"/>
    </source>
</evidence>
<dbReference type="SUPFAM" id="SSF48452">
    <property type="entry name" value="TPR-like"/>
    <property type="match status" value="1"/>
</dbReference>
<organism evidence="4 7">
    <name type="scientific">Phytophthora cactorum</name>
    <dbReference type="NCBI Taxonomy" id="29920"/>
    <lineage>
        <taxon>Eukaryota</taxon>
        <taxon>Sar</taxon>
        <taxon>Stramenopiles</taxon>
        <taxon>Oomycota</taxon>
        <taxon>Peronosporomycetes</taxon>
        <taxon>Peronosporales</taxon>
        <taxon>Peronosporaceae</taxon>
        <taxon>Phytophthora</taxon>
    </lineage>
</organism>
<evidence type="ECO:0000256" key="2">
    <source>
        <dbReference type="ARBA" id="ARBA00022803"/>
    </source>
</evidence>
<dbReference type="Proteomes" id="UP000735874">
    <property type="component" value="Unassembled WGS sequence"/>
</dbReference>
<feature type="compositionally biased region" description="Basic and acidic residues" evidence="3">
    <location>
        <begin position="678"/>
        <end position="695"/>
    </location>
</feature>
<dbReference type="PANTHER" id="PTHR45641">
    <property type="entry name" value="TETRATRICOPEPTIDE REPEAT PROTEIN (AFU_ORTHOLOGUE AFUA_6G03870)"/>
    <property type="match status" value="1"/>
</dbReference>
<dbReference type="EMBL" id="RCMG01000083">
    <property type="protein sequence ID" value="KAG2864290.1"/>
    <property type="molecule type" value="Genomic_DNA"/>
</dbReference>
<evidence type="ECO:0000313" key="4">
    <source>
        <dbReference type="EMBL" id="KAG2864290.1"/>
    </source>
</evidence>
<evidence type="ECO:0008006" key="8">
    <source>
        <dbReference type="Google" id="ProtNLM"/>
    </source>
</evidence>
<feature type="region of interest" description="Disordered" evidence="3">
    <location>
        <begin position="904"/>
        <end position="932"/>
    </location>
</feature>
<keyword evidence="1" id="KW-0677">Repeat</keyword>